<evidence type="ECO:0000313" key="2">
    <source>
        <dbReference type="Proteomes" id="UP000236327"/>
    </source>
</evidence>
<dbReference type="Proteomes" id="UP000236327">
    <property type="component" value="Unassembled WGS sequence"/>
</dbReference>
<protein>
    <recommendedName>
        <fullName evidence="3">Transcriptional regulator</fullName>
    </recommendedName>
</protein>
<dbReference type="OrthoDB" id="9794948at2"/>
<organism evidence="1 2">
    <name type="scientific">Novosphingobium guangzhouense</name>
    <dbReference type="NCBI Taxonomy" id="1850347"/>
    <lineage>
        <taxon>Bacteria</taxon>
        <taxon>Pseudomonadati</taxon>
        <taxon>Pseudomonadota</taxon>
        <taxon>Alphaproteobacteria</taxon>
        <taxon>Sphingomonadales</taxon>
        <taxon>Sphingomonadaceae</taxon>
        <taxon>Novosphingobium</taxon>
    </lineage>
</organism>
<keyword evidence="2" id="KW-1185">Reference proteome</keyword>
<dbReference type="RefSeq" id="WP_103094144.1">
    <property type="nucleotide sequence ID" value="NZ_LYMM01000001.1"/>
</dbReference>
<comment type="caution">
    <text evidence="1">The sequence shown here is derived from an EMBL/GenBank/DDBJ whole genome shotgun (WGS) entry which is preliminary data.</text>
</comment>
<dbReference type="SUPFAM" id="SSF50475">
    <property type="entry name" value="FMN-binding split barrel"/>
    <property type="match status" value="1"/>
</dbReference>
<dbReference type="InterPro" id="IPR007396">
    <property type="entry name" value="TR_PAI2-type"/>
</dbReference>
<evidence type="ECO:0000313" key="1">
    <source>
        <dbReference type="EMBL" id="PNU06855.1"/>
    </source>
</evidence>
<reference evidence="1 2" key="1">
    <citation type="submission" date="2016-05" db="EMBL/GenBank/DDBJ databases">
        <title>Complete genome sequence of Novosphingobium guangzhouense SA925(T).</title>
        <authorList>
            <person name="Sha S."/>
        </authorList>
    </citation>
    <scope>NUCLEOTIDE SEQUENCE [LARGE SCALE GENOMIC DNA]</scope>
    <source>
        <strain evidence="1 2">SA925</strain>
    </source>
</reference>
<dbReference type="EMBL" id="LYMM01000001">
    <property type="protein sequence ID" value="PNU06855.1"/>
    <property type="molecule type" value="Genomic_DNA"/>
</dbReference>
<name>A0A2K2G737_9SPHN</name>
<dbReference type="AlphaFoldDB" id="A0A2K2G737"/>
<dbReference type="PANTHER" id="PTHR35802">
    <property type="entry name" value="PROTEASE SYNTHASE AND SPORULATION PROTEIN PAI 2"/>
    <property type="match status" value="1"/>
</dbReference>
<dbReference type="Gene3D" id="2.30.110.10">
    <property type="entry name" value="Electron Transport, Fmn-binding Protein, Chain A"/>
    <property type="match status" value="1"/>
</dbReference>
<evidence type="ECO:0008006" key="3">
    <source>
        <dbReference type="Google" id="ProtNLM"/>
    </source>
</evidence>
<dbReference type="Pfam" id="PF04299">
    <property type="entry name" value="FMN_bind_2"/>
    <property type="match status" value="1"/>
</dbReference>
<sequence>MGLFSPRSDADVAQFVREEKLALVTTHDAQGFVTTPLPLLAELDHTGEIRAFVGHFALANPHTARAQASPRAQIAFLGPHGYISPGVVSAPGWGPTWNYRFAQFEVELQFGPERNRAAIVELVSELEGTHEGAWTVARMGERFEGMTQRVVAFRAVVLSQHAQFKLGQDETAQTFAEIVAAEGASPLAAAMLGQRP</sequence>
<dbReference type="PANTHER" id="PTHR35802:SF1">
    <property type="entry name" value="PROTEASE SYNTHASE AND SPORULATION PROTEIN PAI 2"/>
    <property type="match status" value="1"/>
</dbReference>
<dbReference type="InterPro" id="IPR012349">
    <property type="entry name" value="Split_barrel_FMN-bd"/>
</dbReference>
<accession>A0A2K2G737</accession>
<gene>
    <name evidence="1" type="ORF">A8V01_01395</name>
</gene>
<proteinExistence type="predicted"/>